<dbReference type="Proteomes" id="UP001196413">
    <property type="component" value="Unassembled WGS sequence"/>
</dbReference>
<evidence type="ECO:0000313" key="2">
    <source>
        <dbReference type="Proteomes" id="UP001196413"/>
    </source>
</evidence>
<dbReference type="AlphaFoldDB" id="A0AAD5N924"/>
<gene>
    <name evidence="1" type="ORF">KIN20_019744</name>
</gene>
<organism evidence="1 2">
    <name type="scientific">Parelaphostrongylus tenuis</name>
    <name type="common">Meningeal worm</name>
    <dbReference type="NCBI Taxonomy" id="148309"/>
    <lineage>
        <taxon>Eukaryota</taxon>
        <taxon>Metazoa</taxon>
        <taxon>Ecdysozoa</taxon>
        <taxon>Nematoda</taxon>
        <taxon>Chromadorea</taxon>
        <taxon>Rhabditida</taxon>
        <taxon>Rhabditina</taxon>
        <taxon>Rhabditomorpha</taxon>
        <taxon>Strongyloidea</taxon>
        <taxon>Metastrongylidae</taxon>
        <taxon>Parelaphostrongylus</taxon>
    </lineage>
</organism>
<name>A0AAD5N924_PARTN</name>
<dbReference type="EMBL" id="JAHQIW010003944">
    <property type="protein sequence ID" value="KAJ1360704.1"/>
    <property type="molecule type" value="Genomic_DNA"/>
</dbReference>
<protein>
    <recommendedName>
        <fullName evidence="3">Endonuclease/exonuclease/phosphatase domain-containing protein</fullName>
    </recommendedName>
</protein>
<reference evidence="1" key="1">
    <citation type="submission" date="2021-06" db="EMBL/GenBank/DDBJ databases">
        <title>Parelaphostrongylus tenuis whole genome reference sequence.</title>
        <authorList>
            <person name="Garwood T.J."/>
            <person name="Larsen P.A."/>
            <person name="Fountain-Jones N.M."/>
            <person name="Garbe J.R."/>
            <person name="Macchietto M.G."/>
            <person name="Kania S.A."/>
            <person name="Gerhold R.W."/>
            <person name="Richards J.E."/>
            <person name="Wolf T.M."/>
        </authorList>
    </citation>
    <scope>NUCLEOTIDE SEQUENCE</scope>
    <source>
        <strain evidence="1">MNPRO001-30</strain>
        <tissue evidence="1">Meninges</tissue>
    </source>
</reference>
<keyword evidence="2" id="KW-1185">Reference proteome</keyword>
<sequence length="148" mass="17047">MESNRNISIIICCASSESADEHELDALYDQLEEVIHSDKSKHKFIIGDHNTTLGKANKIKYRIGKFGLGEVNRNRIVLQDFCLRHVSSTEIHFPRRNNIAARYGSYLMARHLRRSTIYLQTEDGAHLAHPQFPSFRTGYGHRLLRAKI</sequence>
<comment type="caution">
    <text evidence="1">The sequence shown here is derived from an EMBL/GenBank/DDBJ whole genome shotgun (WGS) entry which is preliminary data.</text>
</comment>
<evidence type="ECO:0000313" key="1">
    <source>
        <dbReference type="EMBL" id="KAJ1360704.1"/>
    </source>
</evidence>
<accession>A0AAD5N924</accession>
<proteinExistence type="predicted"/>
<evidence type="ECO:0008006" key="3">
    <source>
        <dbReference type="Google" id="ProtNLM"/>
    </source>
</evidence>